<evidence type="ECO:0000313" key="2">
    <source>
        <dbReference type="EnsemblMetazoa" id="MESCA000289-PA"/>
    </source>
</evidence>
<keyword evidence="3" id="KW-1185">Reference proteome</keyword>
<dbReference type="EMBL" id="CAQQ02070792">
    <property type="status" value="NOT_ANNOTATED_CDS"/>
    <property type="molecule type" value="Genomic_DNA"/>
</dbReference>
<reference evidence="2" key="2">
    <citation type="submission" date="2015-06" db="UniProtKB">
        <authorList>
            <consortium name="EnsemblMetazoa"/>
        </authorList>
    </citation>
    <scope>IDENTIFICATION</scope>
</reference>
<accession>T1GAN0</accession>
<reference evidence="3" key="1">
    <citation type="submission" date="2013-02" db="EMBL/GenBank/DDBJ databases">
        <authorList>
            <person name="Hughes D."/>
        </authorList>
    </citation>
    <scope>NUCLEOTIDE SEQUENCE</scope>
    <source>
        <strain>Durham</strain>
        <strain evidence="3">NC isolate 2 -- Noor lab</strain>
    </source>
</reference>
<dbReference type="Proteomes" id="UP000015102">
    <property type="component" value="Unassembled WGS sequence"/>
</dbReference>
<protein>
    <submittedName>
        <fullName evidence="2">Uncharacterized protein</fullName>
    </submittedName>
</protein>
<feature type="compositionally biased region" description="Basic and acidic residues" evidence="1">
    <location>
        <begin position="123"/>
        <end position="132"/>
    </location>
</feature>
<dbReference type="EnsemblMetazoa" id="MESCA000289-RA">
    <property type="protein sequence ID" value="MESCA000289-PA"/>
    <property type="gene ID" value="MESCA000289"/>
</dbReference>
<sequence>MERSSITGLDNMSDSGLCLQDLVGNTTNTNGSGDGSSSTTGPSRGGSTNNSATGSSNSSADHLHSHHNMHDTSSTVSVSPTVSGILPGVGLSHIHHSSQDLNNHHGHHGISISSHTPNTVLHEPLEKLKKEP</sequence>
<proteinExistence type="predicted"/>
<evidence type="ECO:0000256" key="1">
    <source>
        <dbReference type="SAM" id="MobiDB-lite"/>
    </source>
</evidence>
<name>T1GAN0_MEGSC</name>
<feature type="compositionally biased region" description="Low complexity" evidence="1">
    <location>
        <begin position="72"/>
        <end position="83"/>
    </location>
</feature>
<dbReference type="AlphaFoldDB" id="T1GAN0"/>
<dbReference type="OMA" id="HTHHGLH"/>
<dbReference type="STRING" id="36166.T1GAN0"/>
<feature type="region of interest" description="Disordered" evidence="1">
    <location>
        <begin position="20"/>
        <end position="132"/>
    </location>
</feature>
<feature type="compositionally biased region" description="Low complexity" evidence="1">
    <location>
        <begin position="24"/>
        <end position="60"/>
    </location>
</feature>
<organism evidence="2 3">
    <name type="scientific">Megaselia scalaris</name>
    <name type="common">Humpbacked fly</name>
    <name type="synonym">Phora scalaris</name>
    <dbReference type="NCBI Taxonomy" id="36166"/>
    <lineage>
        <taxon>Eukaryota</taxon>
        <taxon>Metazoa</taxon>
        <taxon>Ecdysozoa</taxon>
        <taxon>Arthropoda</taxon>
        <taxon>Hexapoda</taxon>
        <taxon>Insecta</taxon>
        <taxon>Pterygota</taxon>
        <taxon>Neoptera</taxon>
        <taxon>Endopterygota</taxon>
        <taxon>Diptera</taxon>
        <taxon>Brachycera</taxon>
        <taxon>Muscomorpha</taxon>
        <taxon>Platypezoidea</taxon>
        <taxon>Phoridae</taxon>
        <taxon>Megaseliini</taxon>
        <taxon>Megaselia</taxon>
    </lineage>
</organism>
<dbReference type="HOGENOM" id="CLU_2225874_0_0_1"/>
<evidence type="ECO:0000313" key="3">
    <source>
        <dbReference type="Proteomes" id="UP000015102"/>
    </source>
</evidence>